<dbReference type="PANTHER" id="PTHR42917">
    <property type="entry name" value="2,4-DIENOYL-COA REDUCTASE"/>
    <property type="match status" value="1"/>
</dbReference>
<dbReference type="SUPFAM" id="SSF51395">
    <property type="entry name" value="FMN-linked oxidoreductases"/>
    <property type="match status" value="1"/>
</dbReference>
<name>A0ABS2G9B5_9FIRM</name>
<dbReference type="InterPro" id="IPR054629">
    <property type="entry name" value="BilR_N"/>
</dbReference>
<dbReference type="Pfam" id="PF00724">
    <property type="entry name" value="Oxidored_FMN"/>
    <property type="match status" value="1"/>
</dbReference>
<evidence type="ECO:0000256" key="8">
    <source>
        <dbReference type="ARBA" id="ARBA00023014"/>
    </source>
</evidence>
<dbReference type="InterPro" id="IPR013785">
    <property type="entry name" value="Aldolase_TIM"/>
</dbReference>
<evidence type="ECO:0000313" key="11">
    <source>
        <dbReference type="Proteomes" id="UP000729290"/>
    </source>
</evidence>
<protein>
    <submittedName>
        <fullName evidence="10">NADH:flavin oxidoreductase</fullName>
    </submittedName>
</protein>
<feature type="domain" description="NADH:flavin oxidoreductase/NADH oxidase N-terminal" evidence="9">
    <location>
        <begin position="7"/>
        <end position="336"/>
    </location>
</feature>
<keyword evidence="8" id="KW-0411">Iron-sulfur</keyword>
<comment type="cofactor">
    <cofactor evidence="2">
        <name>[4Fe-4S] cluster</name>
        <dbReference type="ChEBI" id="CHEBI:49883"/>
    </cofactor>
</comment>
<dbReference type="CDD" id="cd02803">
    <property type="entry name" value="OYE_like_FMN_family"/>
    <property type="match status" value="1"/>
</dbReference>
<evidence type="ECO:0000259" key="9">
    <source>
        <dbReference type="Pfam" id="PF00724"/>
    </source>
</evidence>
<evidence type="ECO:0000256" key="7">
    <source>
        <dbReference type="ARBA" id="ARBA00023004"/>
    </source>
</evidence>
<evidence type="ECO:0000256" key="3">
    <source>
        <dbReference type="ARBA" id="ARBA00022630"/>
    </source>
</evidence>
<organism evidence="10 11">
    <name type="scientific">Anaerotignum lactatifermentans</name>
    <dbReference type="NCBI Taxonomy" id="160404"/>
    <lineage>
        <taxon>Bacteria</taxon>
        <taxon>Bacillati</taxon>
        <taxon>Bacillota</taxon>
        <taxon>Clostridia</taxon>
        <taxon>Lachnospirales</taxon>
        <taxon>Anaerotignaceae</taxon>
        <taxon>Anaerotignum</taxon>
    </lineage>
</organism>
<keyword evidence="11" id="KW-1185">Reference proteome</keyword>
<evidence type="ECO:0000256" key="5">
    <source>
        <dbReference type="ARBA" id="ARBA00022723"/>
    </source>
</evidence>
<gene>
    <name evidence="10" type="ORF">H9X83_07815</name>
</gene>
<keyword evidence="5" id="KW-0479">Metal-binding</keyword>
<comment type="cofactor">
    <cofactor evidence="1">
        <name>FMN</name>
        <dbReference type="ChEBI" id="CHEBI:58210"/>
    </cofactor>
</comment>
<comment type="caution">
    <text evidence="10">The sequence shown here is derived from an EMBL/GenBank/DDBJ whole genome shotgun (WGS) entry which is preliminary data.</text>
</comment>
<dbReference type="RefSeq" id="WP_205133718.1">
    <property type="nucleotide sequence ID" value="NZ_JACSNT010000008.1"/>
</dbReference>
<evidence type="ECO:0000256" key="1">
    <source>
        <dbReference type="ARBA" id="ARBA00001917"/>
    </source>
</evidence>
<evidence type="ECO:0000256" key="4">
    <source>
        <dbReference type="ARBA" id="ARBA00022643"/>
    </source>
</evidence>
<accession>A0ABS2G9B5</accession>
<proteinExistence type="predicted"/>
<evidence type="ECO:0000256" key="2">
    <source>
        <dbReference type="ARBA" id="ARBA00001966"/>
    </source>
</evidence>
<reference evidence="10 11" key="1">
    <citation type="journal article" date="2021" name="Sci. Rep.">
        <title>The distribution of antibiotic resistance genes in chicken gut microbiota commensals.</title>
        <authorList>
            <person name="Juricova H."/>
            <person name="Matiasovicova J."/>
            <person name="Kubasova T."/>
            <person name="Cejkova D."/>
            <person name="Rychlik I."/>
        </authorList>
    </citation>
    <scope>NUCLEOTIDE SEQUENCE [LARGE SCALE GENOMIC DNA]</scope>
    <source>
        <strain evidence="10 11">An431b</strain>
    </source>
</reference>
<evidence type="ECO:0000313" key="10">
    <source>
        <dbReference type="EMBL" id="MBM6878066.1"/>
    </source>
</evidence>
<dbReference type="Gene3D" id="3.20.20.70">
    <property type="entry name" value="Aldolase class I"/>
    <property type="match status" value="1"/>
</dbReference>
<dbReference type="EMBL" id="JACSNV010000009">
    <property type="protein sequence ID" value="MBM6878066.1"/>
    <property type="molecule type" value="Genomic_DNA"/>
</dbReference>
<evidence type="ECO:0000256" key="6">
    <source>
        <dbReference type="ARBA" id="ARBA00023002"/>
    </source>
</evidence>
<keyword evidence="4" id="KW-0288">FMN</keyword>
<keyword evidence="6" id="KW-0560">Oxidoreductase</keyword>
<dbReference type="NCBIfam" id="NF045592">
    <property type="entry name" value="bili_reduct_N"/>
    <property type="match status" value="1"/>
</dbReference>
<dbReference type="InterPro" id="IPR001155">
    <property type="entry name" value="OxRdtase_FMN_N"/>
</dbReference>
<sequence>MYETICSPMKLGSVELKNRILFAPTTLGVSGEKYLERMEGIAAGGCAMIVVGDVPVGKSAFGPSLYSKKGMAFYTKLAERVHRHGCLLCAQLHQSDSDIKGMLPYLPAVLAKRMTADELRQKLNEKIGAYISQMPLKEVRATTKAFGEAAVLAKEAGFDVVQVHGDRMCGSFASSLFNHREDAYGGTLKKRARFLLEAVSAVRKALPEMPIDVKLAVRMEHPAYGKAGFTVEELETVVPLLERAGADSFHVTLANHSSLTDTIPPKDHPAFGAEGCFLFLADAVRKYTKLPICGVGGLSSPDFVEEQLAKGRIQMAAMSRQLLADPAWVQKTAAGKTEDIRKCVRCNRDCLGGLQRHEGTHCIYERSGKK</sequence>
<dbReference type="InterPro" id="IPR051793">
    <property type="entry name" value="NADH:flavin_oxidoreductase"/>
</dbReference>
<dbReference type="Proteomes" id="UP000729290">
    <property type="component" value="Unassembled WGS sequence"/>
</dbReference>
<keyword evidence="7" id="KW-0408">Iron</keyword>
<keyword evidence="3" id="KW-0285">Flavoprotein</keyword>
<dbReference type="PANTHER" id="PTHR42917:SF2">
    <property type="entry name" value="2,4-DIENOYL-COA REDUCTASE [(2E)-ENOYL-COA-PRODUCING]"/>
    <property type="match status" value="1"/>
</dbReference>